<proteinExistence type="predicted"/>
<dbReference type="AlphaFoldDB" id="A0ABD4JS30"/>
<gene>
    <name evidence="1" type="ORF">ISX34_01660</name>
</gene>
<sequence length="138" mass="15310">MAGGNVIITSTVNKTRFTVDGASYKKTVDRIKQVGKEWDKVASKMKPLRLKFEENAYTKIRRKQQDAAAKAALAEAKAKAAAEAKAAKAQIAAERKIQTIRAKAIRFSTSAARGGNGLFKWIKDGCLMYYYHITRKVI</sequence>
<accession>A0ABD4JS30</accession>
<dbReference type="Proteomes" id="UP000662438">
    <property type="component" value="Unassembled WGS sequence"/>
</dbReference>
<comment type="caution">
    <text evidence="1">The sequence shown here is derived from an EMBL/GenBank/DDBJ whole genome shotgun (WGS) entry which is preliminary data.</text>
</comment>
<dbReference type="RefSeq" id="WP_039274118.1">
    <property type="nucleotide sequence ID" value="NZ_CP047715.1"/>
</dbReference>
<evidence type="ECO:0000313" key="2">
    <source>
        <dbReference type="Proteomes" id="UP000662438"/>
    </source>
</evidence>
<evidence type="ECO:0000313" key="1">
    <source>
        <dbReference type="EMBL" id="MBF1968583.1"/>
    </source>
</evidence>
<reference evidence="1 2" key="1">
    <citation type="submission" date="2020-10" db="EMBL/GenBank/DDBJ databases">
        <title>Genomic surveiliance of eskapee pathogens from blood stream infections in KZN.</title>
        <authorList>
            <person name="Hetsa B.A."/>
            <person name="Amoako D.G."/>
            <person name="Akebe A.L.K."/>
            <person name="Essack S."/>
        </authorList>
    </citation>
    <scope>NUCLEOTIDE SEQUENCE [LARGE SCALE GENOMIC DNA]</scope>
    <source>
        <strain evidence="1 2">E6</strain>
    </source>
</reference>
<protein>
    <submittedName>
        <fullName evidence="1">Uncharacterized protein</fullName>
    </submittedName>
</protein>
<organism evidence="1 2">
    <name type="scientific">Enterobacter hormaechei</name>
    <dbReference type="NCBI Taxonomy" id="158836"/>
    <lineage>
        <taxon>Bacteria</taxon>
        <taxon>Pseudomonadati</taxon>
        <taxon>Pseudomonadota</taxon>
        <taxon>Gammaproteobacteria</taxon>
        <taxon>Enterobacterales</taxon>
        <taxon>Enterobacteriaceae</taxon>
        <taxon>Enterobacter</taxon>
        <taxon>Enterobacter cloacae complex</taxon>
    </lineage>
</organism>
<name>A0ABD4JS30_9ENTR</name>
<dbReference type="EMBL" id="JADIXG010000001">
    <property type="protein sequence ID" value="MBF1968583.1"/>
    <property type="molecule type" value="Genomic_DNA"/>
</dbReference>